<proteinExistence type="predicted"/>
<dbReference type="Proteomes" id="UP000275267">
    <property type="component" value="Unassembled WGS sequence"/>
</dbReference>
<keyword evidence="3" id="KW-1185">Reference proteome</keyword>
<organism evidence="2 3">
    <name type="scientific">Panicum miliaceum</name>
    <name type="common">Proso millet</name>
    <name type="synonym">Broomcorn millet</name>
    <dbReference type="NCBI Taxonomy" id="4540"/>
    <lineage>
        <taxon>Eukaryota</taxon>
        <taxon>Viridiplantae</taxon>
        <taxon>Streptophyta</taxon>
        <taxon>Embryophyta</taxon>
        <taxon>Tracheophyta</taxon>
        <taxon>Spermatophyta</taxon>
        <taxon>Magnoliopsida</taxon>
        <taxon>Liliopsida</taxon>
        <taxon>Poales</taxon>
        <taxon>Poaceae</taxon>
        <taxon>PACMAD clade</taxon>
        <taxon>Panicoideae</taxon>
        <taxon>Panicodae</taxon>
        <taxon>Paniceae</taxon>
        <taxon>Panicinae</taxon>
        <taxon>Panicum</taxon>
        <taxon>Panicum sect. Panicum</taxon>
    </lineage>
</organism>
<evidence type="ECO:0000256" key="1">
    <source>
        <dbReference type="SAM" id="MobiDB-lite"/>
    </source>
</evidence>
<evidence type="ECO:0000313" key="2">
    <source>
        <dbReference type="EMBL" id="RLN07426.1"/>
    </source>
</evidence>
<accession>A0A3L6RNI8</accession>
<gene>
    <name evidence="2" type="ORF">C2845_PM11G13510</name>
</gene>
<reference evidence="3" key="1">
    <citation type="journal article" date="2019" name="Nat. Commun.">
        <title>The genome of broomcorn millet.</title>
        <authorList>
            <person name="Zou C."/>
            <person name="Miki D."/>
            <person name="Li D."/>
            <person name="Tang Q."/>
            <person name="Xiao L."/>
            <person name="Rajput S."/>
            <person name="Deng P."/>
            <person name="Jia W."/>
            <person name="Huang R."/>
            <person name="Zhang M."/>
            <person name="Sun Y."/>
            <person name="Hu J."/>
            <person name="Fu X."/>
            <person name="Schnable P.S."/>
            <person name="Li F."/>
            <person name="Zhang H."/>
            <person name="Feng B."/>
            <person name="Zhu X."/>
            <person name="Liu R."/>
            <person name="Schnable J.C."/>
            <person name="Zhu J.-K."/>
            <person name="Zhang H."/>
        </authorList>
    </citation>
    <scope>NUCLEOTIDE SEQUENCE [LARGE SCALE GENOMIC DNA]</scope>
</reference>
<sequence>MLVAPALAAGARHGRGELAARREADGKGAETTSSDVCTPFSPRCPDGEANGTTAARCHKWVAFPTPEPTAPLLVIPASELAGGCSTPGGISVTSISIAGYSGFNRRMVVLASCLYAKLDSSDGAYLRSEWHQYWNSREQDIAPK</sequence>
<protein>
    <submittedName>
        <fullName evidence="2">Uncharacterized protein</fullName>
    </submittedName>
</protein>
<dbReference type="EMBL" id="PQIB02000007">
    <property type="protein sequence ID" value="RLN07426.1"/>
    <property type="molecule type" value="Genomic_DNA"/>
</dbReference>
<name>A0A3L6RNI8_PANMI</name>
<comment type="caution">
    <text evidence="2">The sequence shown here is derived from an EMBL/GenBank/DDBJ whole genome shotgun (WGS) entry which is preliminary data.</text>
</comment>
<evidence type="ECO:0000313" key="3">
    <source>
        <dbReference type="Proteomes" id="UP000275267"/>
    </source>
</evidence>
<dbReference type="AlphaFoldDB" id="A0A3L6RNI8"/>
<feature type="region of interest" description="Disordered" evidence="1">
    <location>
        <begin position="1"/>
        <end position="43"/>
    </location>
</feature>
<feature type="compositionally biased region" description="Basic and acidic residues" evidence="1">
    <location>
        <begin position="14"/>
        <end position="28"/>
    </location>
</feature>